<dbReference type="CDD" id="cd06559">
    <property type="entry name" value="Endonuclease_V"/>
    <property type="match status" value="1"/>
</dbReference>
<feature type="binding site" evidence="6">
    <location>
        <position position="112"/>
    </location>
    <ligand>
        <name>Mg(2+)</name>
        <dbReference type="ChEBI" id="CHEBI:18420"/>
    </ligand>
</feature>
<evidence type="ECO:0000256" key="6">
    <source>
        <dbReference type="HAMAP-Rule" id="MF_00801"/>
    </source>
</evidence>
<keyword evidence="5 6" id="KW-0378">Hydrolase</keyword>
<dbReference type="GO" id="GO:0005737">
    <property type="term" value="C:cytoplasm"/>
    <property type="evidence" value="ECO:0007669"/>
    <property type="project" value="UniProtKB-SubCell"/>
</dbReference>
<dbReference type="EC" id="3.1.21.7" evidence="6"/>
<dbReference type="HAMAP" id="MF_00801">
    <property type="entry name" value="Endonuclease_5"/>
    <property type="match status" value="1"/>
</dbReference>
<comment type="cofactor">
    <cofactor evidence="6">
        <name>Mg(2+)</name>
        <dbReference type="ChEBI" id="CHEBI:18420"/>
    </cofactor>
</comment>
<feature type="site" description="Interaction with target DNA" evidence="6">
    <location>
        <position position="82"/>
    </location>
</feature>
<dbReference type="Pfam" id="PF04493">
    <property type="entry name" value="Endonuclease_5"/>
    <property type="match status" value="1"/>
</dbReference>
<dbReference type="AlphaFoldDB" id="A0A941IL30"/>
<comment type="subcellular location">
    <subcellularLocation>
        <location evidence="1 6">Cytoplasm</location>
    </subcellularLocation>
</comment>
<dbReference type="Proteomes" id="UP000676325">
    <property type="component" value="Unassembled WGS sequence"/>
</dbReference>
<keyword evidence="4 6" id="KW-0255">Endonuclease</keyword>
<proteinExistence type="inferred from homology"/>
<sequence>MKLEPFPAAPATEADAVAEQDRLRPLVQTQGAAPEPLRWIAGLDVAYAVDESCVAGAVTVLDAETLTVVETATALRSVDFPYIPGLLAFREIPALLDALGKLIHVPDLLVCDGYGLAHPRRFGLACHLGVLTDVPTFGVAKTAFIGTFDEPGQARGDSSDLVDGGEVIGRVLRTQPKIKPVFVSTGHRIALDVATGLALRLAPEYRLPETTRTSDQASRRALAAGLATGLATGLVTGPAHPVN</sequence>
<comment type="similarity">
    <text evidence="6">Belongs to the endonuclease V family.</text>
</comment>
<evidence type="ECO:0000256" key="1">
    <source>
        <dbReference type="ARBA" id="ARBA00004496"/>
    </source>
</evidence>
<feature type="binding site" evidence="6">
    <location>
        <position position="44"/>
    </location>
    <ligand>
        <name>Mg(2+)</name>
        <dbReference type="ChEBI" id="CHEBI:18420"/>
    </ligand>
</feature>
<dbReference type="PANTHER" id="PTHR28511:SF1">
    <property type="entry name" value="ENDONUCLEASE V"/>
    <property type="match status" value="1"/>
</dbReference>
<dbReference type="NCBIfam" id="NF008629">
    <property type="entry name" value="PRK11617.1"/>
    <property type="match status" value="1"/>
</dbReference>
<comment type="caution">
    <text evidence="7">The sequence shown here is derived from an EMBL/GenBank/DDBJ whole genome shotgun (WGS) entry which is preliminary data.</text>
</comment>
<keyword evidence="8" id="KW-1185">Reference proteome</keyword>
<keyword evidence="6" id="KW-0479">Metal-binding</keyword>
<keyword evidence="6" id="KW-0460">Magnesium</keyword>
<evidence type="ECO:0000313" key="7">
    <source>
        <dbReference type="EMBL" id="MBR7829572.1"/>
    </source>
</evidence>
<organism evidence="7 8">
    <name type="scientific">Actinospica acidithermotolerans</name>
    <dbReference type="NCBI Taxonomy" id="2828514"/>
    <lineage>
        <taxon>Bacteria</taxon>
        <taxon>Bacillati</taxon>
        <taxon>Actinomycetota</taxon>
        <taxon>Actinomycetes</taxon>
        <taxon>Catenulisporales</taxon>
        <taxon>Actinospicaceae</taxon>
        <taxon>Actinospica</taxon>
    </lineage>
</organism>
<keyword evidence="6" id="KW-0234">DNA repair</keyword>
<dbReference type="GO" id="GO:0003727">
    <property type="term" value="F:single-stranded RNA binding"/>
    <property type="evidence" value="ECO:0007669"/>
    <property type="project" value="TreeGrafter"/>
</dbReference>
<name>A0A941IL30_9ACTN</name>
<keyword evidence="2 6" id="KW-0963">Cytoplasm</keyword>
<keyword evidence="6" id="KW-0227">DNA damage</keyword>
<dbReference type="EMBL" id="JAGSOH010000090">
    <property type="protein sequence ID" value="MBR7829572.1"/>
    <property type="molecule type" value="Genomic_DNA"/>
</dbReference>
<dbReference type="InterPro" id="IPR007581">
    <property type="entry name" value="Endonuclease-V"/>
</dbReference>
<comment type="function">
    <text evidence="6">DNA repair enzyme involved in the repair of deaminated bases. Selectively cleaves double-stranded DNA at the second phosphodiester bond 3' to a deoxyinosine leaving behind the intact lesion on the nicked DNA.</text>
</comment>
<accession>A0A941IL30</accession>
<dbReference type="GO" id="GO:0043737">
    <property type="term" value="F:deoxyribonuclease V activity"/>
    <property type="evidence" value="ECO:0007669"/>
    <property type="project" value="UniProtKB-UniRule"/>
</dbReference>
<evidence type="ECO:0000256" key="3">
    <source>
        <dbReference type="ARBA" id="ARBA00022722"/>
    </source>
</evidence>
<evidence type="ECO:0000256" key="5">
    <source>
        <dbReference type="ARBA" id="ARBA00022801"/>
    </source>
</evidence>
<dbReference type="GO" id="GO:0000287">
    <property type="term" value="F:magnesium ion binding"/>
    <property type="evidence" value="ECO:0007669"/>
    <property type="project" value="UniProtKB-UniRule"/>
</dbReference>
<evidence type="ECO:0000313" key="8">
    <source>
        <dbReference type="Proteomes" id="UP000676325"/>
    </source>
</evidence>
<keyword evidence="3 6" id="KW-0540">Nuclease</keyword>
<comment type="catalytic activity">
    <reaction evidence="6">
        <text>Endonucleolytic cleavage at apurinic or apyrimidinic sites to products with a 5'-phosphate.</text>
        <dbReference type="EC" id="3.1.21.7"/>
    </reaction>
</comment>
<dbReference type="RefSeq" id="WP_212520706.1">
    <property type="nucleotide sequence ID" value="NZ_JAGSOH010000090.1"/>
</dbReference>
<reference evidence="7" key="1">
    <citation type="submission" date="2021-04" db="EMBL/GenBank/DDBJ databases">
        <title>Genome based classification of Actinospica acidithermotolerans sp. nov., an actinobacterium isolated from an Indonesian hot spring.</title>
        <authorList>
            <person name="Kusuma A.B."/>
            <person name="Putra K.E."/>
            <person name="Nafisah S."/>
            <person name="Loh J."/>
            <person name="Nouioui I."/>
            <person name="Goodfellow M."/>
        </authorList>
    </citation>
    <scope>NUCLEOTIDE SEQUENCE</scope>
    <source>
        <strain evidence="7">MGRD01-02</strain>
    </source>
</reference>
<evidence type="ECO:0000256" key="2">
    <source>
        <dbReference type="ARBA" id="ARBA00022490"/>
    </source>
</evidence>
<protein>
    <recommendedName>
        <fullName evidence="6">Endonuclease V</fullName>
        <ecNumber evidence="6">3.1.21.7</ecNumber>
    </recommendedName>
    <alternativeName>
        <fullName evidence="6">Deoxyinosine 3'endonuclease</fullName>
    </alternativeName>
    <alternativeName>
        <fullName evidence="6">Deoxyribonuclease V</fullName>
        <shortName evidence="6">DNase V</shortName>
    </alternativeName>
</protein>
<evidence type="ECO:0000256" key="4">
    <source>
        <dbReference type="ARBA" id="ARBA00022759"/>
    </source>
</evidence>
<dbReference type="GO" id="GO:0016891">
    <property type="term" value="F:RNA endonuclease activity producing 5'-phosphomonoesters, hydrolytic mechanism"/>
    <property type="evidence" value="ECO:0007669"/>
    <property type="project" value="TreeGrafter"/>
</dbReference>
<dbReference type="GO" id="GO:0006281">
    <property type="term" value="P:DNA repair"/>
    <property type="evidence" value="ECO:0007669"/>
    <property type="project" value="UniProtKB-UniRule"/>
</dbReference>
<gene>
    <name evidence="6 7" type="primary">nfi</name>
    <name evidence="7" type="ORF">KDK95_24920</name>
</gene>
<dbReference type="PANTHER" id="PTHR28511">
    <property type="entry name" value="ENDONUCLEASE V"/>
    <property type="match status" value="1"/>
</dbReference>
<dbReference type="Gene3D" id="3.30.2170.10">
    <property type="entry name" value="archaeoglobus fulgidus dsm 4304 superfamily"/>
    <property type="match status" value="1"/>
</dbReference>